<dbReference type="CDD" id="cd06587">
    <property type="entry name" value="VOC"/>
    <property type="match status" value="1"/>
</dbReference>
<dbReference type="Pfam" id="PF22659">
    <property type="entry name" value="YycE-like_C"/>
    <property type="match status" value="1"/>
</dbReference>
<dbReference type="EMBL" id="JACCBN010000001">
    <property type="protein sequence ID" value="NYD34502.1"/>
    <property type="molecule type" value="Genomic_DNA"/>
</dbReference>
<evidence type="ECO:0000313" key="3">
    <source>
        <dbReference type="Proteomes" id="UP000535890"/>
    </source>
</evidence>
<dbReference type="AlphaFoldDB" id="A0A7Y9DSR4"/>
<keyword evidence="3" id="KW-1185">Reference proteome</keyword>
<dbReference type="Gene3D" id="3.10.180.10">
    <property type="entry name" value="2,3-Dihydroxybiphenyl 1,2-Dioxygenase, domain 1"/>
    <property type="match status" value="1"/>
</dbReference>
<accession>A0A7Y9DSR4</accession>
<dbReference type="InterPro" id="IPR058997">
    <property type="entry name" value="YycE-like_C"/>
</dbReference>
<dbReference type="GO" id="GO:0051213">
    <property type="term" value="F:dioxygenase activity"/>
    <property type="evidence" value="ECO:0007669"/>
    <property type="project" value="UniProtKB-KW"/>
</dbReference>
<reference evidence="2 3" key="1">
    <citation type="submission" date="2020-07" db="EMBL/GenBank/DDBJ databases">
        <title>Sequencing the genomes of 1000 actinobacteria strains.</title>
        <authorList>
            <person name="Klenk H.-P."/>
        </authorList>
    </citation>
    <scope>NUCLEOTIDE SEQUENCE [LARGE SCALE GENOMIC DNA]</scope>
    <source>
        <strain evidence="2 3">DSM 45772</strain>
    </source>
</reference>
<proteinExistence type="predicted"/>
<dbReference type="GO" id="GO:0016829">
    <property type="term" value="F:lyase activity"/>
    <property type="evidence" value="ECO:0007669"/>
    <property type="project" value="UniProtKB-KW"/>
</dbReference>
<gene>
    <name evidence="2" type="ORF">BJ983_000604</name>
</gene>
<dbReference type="PROSITE" id="PS51819">
    <property type="entry name" value="VOC"/>
    <property type="match status" value="1"/>
</dbReference>
<dbReference type="InterPro" id="IPR037523">
    <property type="entry name" value="VOC_core"/>
</dbReference>
<dbReference type="Proteomes" id="UP000535890">
    <property type="component" value="Unassembled WGS sequence"/>
</dbReference>
<dbReference type="RefSeq" id="WP_179792444.1">
    <property type="nucleotide sequence ID" value="NZ_BAABHP010000018.1"/>
</dbReference>
<dbReference type="Pfam" id="PF22658">
    <property type="entry name" value="YycE-like_N"/>
    <property type="match status" value="1"/>
</dbReference>
<dbReference type="InterPro" id="IPR029068">
    <property type="entry name" value="Glyas_Bleomycin-R_OHBP_Dase"/>
</dbReference>
<name>A0A7Y9DSR4_9PSEU</name>
<sequence>MIDRLVRTRVALVVGDLRASRRFYVEGLDLPVVGEFEDHEGWWGLILGLPDASHQLELTWHRDASPSSGGPDDLLVLGFADRAAALAARARVPEADETRPDNPWWWTRGVTVTDPDGHRVVLHWVDPD</sequence>
<organism evidence="2 3">
    <name type="scientific">Actinomycetospora corticicola</name>
    <dbReference type="NCBI Taxonomy" id="663602"/>
    <lineage>
        <taxon>Bacteria</taxon>
        <taxon>Bacillati</taxon>
        <taxon>Actinomycetota</taxon>
        <taxon>Actinomycetes</taxon>
        <taxon>Pseudonocardiales</taxon>
        <taxon>Pseudonocardiaceae</taxon>
        <taxon>Actinomycetospora</taxon>
    </lineage>
</organism>
<keyword evidence="2" id="KW-0456">Lyase</keyword>
<feature type="domain" description="VOC" evidence="1">
    <location>
        <begin position="4"/>
        <end position="125"/>
    </location>
</feature>
<evidence type="ECO:0000313" key="2">
    <source>
        <dbReference type="EMBL" id="NYD34502.1"/>
    </source>
</evidence>
<keyword evidence="2" id="KW-0223">Dioxygenase</keyword>
<evidence type="ECO:0000259" key="1">
    <source>
        <dbReference type="PROSITE" id="PS51819"/>
    </source>
</evidence>
<comment type="caution">
    <text evidence="2">The sequence shown here is derived from an EMBL/GenBank/DDBJ whole genome shotgun (WGS) entry which is preliminary data.</text>
</comment>
<dbReference type="SUPFAM" id="SSF54593">
    <property type="entry name" value="Glyoxalase/Bleomycin resistance protein/Dihydroxybiphenyl dioxygenase"/>
    <property type="match status" value="1"/>
</dbReference>
<protein>
    <submittedName>
        <fullName evidence="2">Catechol 2,3-dioxygenase-like lactoylglutathione lyase family enzyme</fullName>
    </submittedName>
</protein>
<dbReference type="InterPro" id="IPR058998">
    <property type="entry name" value="YycE-like_N"/>
</dbReference>
<keyword evidence="2" id="KW-0560">Oxidoreductase</keyword>